<keyword evidence="3" id="KW-1185">Reference proteome</keyword>
<keyword evidence="1" id="KW-0812">Transmembrane</keyword>
<dbReference type="RefSeq" id="WP_128784009.1">
    <property type="nucleotide sequence ID" value="NZ_JAKJSG010000016.1"/>
</dbReference>
<keyword evidence="1" id="KW-1133">Transmembrane helix</keyword>
<gene>
    <name evidence="2" type="ORF">EDI28_11560</name>
</gene>
<evidence type="ECO:0000313" key="2">
    <source>
        <dbReference type="EMBL" id="RWX55195.1"/>
    </source>
</evidence>
<proteinExistence type="predicted"/>
<evidence type="ECO:0000256" key="1">
    <source>
        <dbReference type="SAM" id="Phobius"/>
    </source>
</evidence>
<comment type="caution">
    <text evidence="2">The sequence shown here is derived from an EMBL/GenBank/DDBJ whole genome shotgun (WGS) entry which is preliminary data.</text>
</comment>
<dbReference type="InterPro" id="IPR019663">
    <property type="entry name" value="YbfA"/>
</dbReference>
<evidence type="ECO:0000313" key="3">
    <source>
        <dbReference type="Proteomes" id="UP000287563"/>
    </source>
</evidence>
<accession>A0A444JQ31</accession>
<sequence>MYKSFSLVRIFLRRVLVVLVGVLTFPVMIFLPVDKRSRFYSYLHRYWLKISTKPVWLEEVEHGPHDLY</sequence>
<keyword evidence="1" id="KW-0472">Membrane</keyword>
<dbReference type="Proteomes" id="UP000287563">
    <property type="component" value="Unassembled WGS sequence"/>
</dbReference>
<dbReference type="OrthoDB" id="5588755at2"/>
<protein>
    <submittedName>
        <fullName evidence="2">DUF2517 family protein</fullName>
    </submittedName>
</protein>
<dbReference type="AlphaFoldDB" id="A0A444JQ31"/>
<name>A0A444JQ31_9GAMM</name>
<organism evidence="2 3">
    <name type="scientific">Photobacterium chitinilyticum</name>
    <dbReference type="NCBI Taxonomy" id="2485123"/>
    <lineage>
        <taxon>Bacteria</taxon>
        <taxon>Pseudomonadati</taxon>
        <taxon>Pseudomonadota</taxon>
        <taxon>Gammaproteobacteria</taxon>
        <taxon>Vibrionales</taxon>
        <taxon>Vibrionaceae</taxon>
        <taxon>Photobacterium</taxon>
    </lineage>
</organism>
<dbReference type="Pfam" id="PF10725">
    <property type="entry name" value="DUF2517"/>
    <property type="match status" value="1"/>
</dbReference>
<reference evidence="2 3" key="1">
    <citation type="submission" date="2018-11" db="EMBL/GenBank/DDBJ databases">
        <title>Photobacterium sp. BEI247 sp. nov., a marine bacterium isolated from Yongle Blue Hole in the South China Sea.</title>
        <authorList>
            <person name="Wang X."/>
        </authorList>
    </citation>
    <scope>NUCLEOTIDE SEQUENCE [LARGE SCALE GENOMIC DNA]</scope>
    <source>
        <strain evidence="3">BEI247</strain>
    </source>
</reference>
<dbReference type="EMBL" id="RJLM01000004">
    <property type="protein sequence ID" value="RWX55195.1"/>
    <property type="molecule type" value="Genomic_DNA"/>
</dbReference>
<feature type="transmembrane region" description="Helical" evidence="1">
    <location>
        <begin position="12"/>
        <end position="33"/>
    </location>
</feature>